<organism evidence="2">
    <name type="scientific">Cyanothece sp. (strain PCC 7425 / ATCC 29141)</name>
    <dbReference type="NCBI Taxonomy" id="395961"/>
    <lineage>
        <taxon>Bacteria</taxon>
        <taxon>Bacillati</taxon>
        <taxon>Cyanobacteriota</taxon>
        <taxon>Cyanophyceae</taxon>
        <taxon>Gomontiellales</taxon>
        <taxon>Cyanothecaceae</taxon>
        <taxon>Cyanothece</taxon>
    </lineage>
</organism>
<feature type="transmembrane region" description="Helical" evidence="1">
    <location>
        <begin position="107"/>
        <end position="128"/>
    </location>
</feature>
<accession>B8HMB5</accession>
<keyword evidence="1" id="KW-0472">Membrane</keyword>
<reference evidence="2" key="1">
    <citation type="submission" date="2009-01" db="EMBL/GenBank/DDBJ databases">
        <title>Complete sequence of chromosome Cyanothece sp. PCC 7425.</title>
        <authorList>
            <consortium name="US DOE Joint Genome Institute"/>
            <person name="Lucas S."/>
            <person name="Copeland A."/>
            <person name="Lapidus A."/>
            <person name="Glavina del Rio T."/>
            <person name="Dalin E."/>
            <person name="Tice H."/>
            <person name="Bruce D."/>
            <person name="Goodwin L."/>
            <person name="Pitluck S."/>
            <person name="Sims D."/>
            <person name="Meineke L."/>
            <person name="Brettin T."/>
            <person name="Detter J.C."/>
            <person name="Han C."/>
            <person name="Larimer F."/>
            <person name="Land M."/>
            <person name="Hauser L."/>
            <person name="Kyrpides N."/>
            <person name="Ovchinnikova G."/>
            <person name="Liberton M."/>
            <person name="Stoeckel J."/>
            <person name="Banerjee A."/>
            <person name="Singh A."/>
            <person name="Page L."/>
            <person name="Sato H."/>
            <person name="Zhao L."/>
            <person name="Sherman L."/>
            <person name="Pakrasi H."/>
            <person name="Richardson P."/>
        </authorList>
    </citation>
    <scope>NUCLEOTIDE SEQUENCE</scope>
    <source>
        <strain evidence="2">PCC 7425</strain>
    </source>
</reference>
<dbReference type="STRING" id="395961.Cyan7425_4818"/>
<sequence length="142" mass="16020">MAVSYPVKVITLWSVFLLGLLFHTDLGLMPLFHGLSVAEGQADPNANIAGILWLMLAFFVLPMLAIVLTLFFGSQRYRKLHFGLTIIYTVLNVAHLGADLLVSPIAWYQITLMAILLLIGLLLNWVSWQWLRESKAHRLPVH</sequence>
<protein>
    <submittedName>
        <fullName evidence="2">Uncharacterized protein</fullName>
    </submittedName>
</protein>
<keyword evidence="1" id="KW-1133">Transmembrane helix</keyword>
<dbReference type="KEGG" id="cyn:Cyan7425_4818"/>
<dbReference type="eggNOG" id="COG0365">
    <property type="taxonomic scope" value="Bacteria"/>
</dbReference>
<gene>
    <name evidence="2" type="ordered locus">Cyan7425_4818</name>
</gene>
<keyword evidence="1" id="KW-0812">Transmembrane</keyword>
<evidence type="ECO:0000313" key="2">
    <source>
        <dbReference type="EMBL" id="ACL47122.1"/>
    </source>
</evidence>
<proteinExistence type="predicted"/>
<name>B8HMB5_CYAP4</name>
<dbReference type="HOGENOM" id="CLU_1832325_0_0_3"/>
<dbReference type="OrthoDB" id="425089at2"/>
<feature type="transmembrane region" description="Helical" evidence="1">
    <location>
        <begin position="80"/>
        <end position="101"/>
    </location>
</feature>
<evidence type="ECO:0000256" key="1">
    <source>
        <dbReference type="SAM" id="Phobius"/>
    </source>
</evidence>
<feature type="transmembrane region" description="Helical" evidence="1">
    <location>
        <begin position="50"/>
        <end position="73"/>
    </location>
</feature>
<dbReference type="EMBL" id="CP001344">
    <property type="protein sequence ID" value="ACL47122.1"/>
    <property type="molecule type" value="Genomic_DNA"/>
</dbReference>
<dbReference type="AlphaFoldDB" id="B8HMB5"/>